<sequence length="366" mass="39686">MERRKFLKGAVVGGTAAVAASGLAAPAIAQGKMEWRMVTSWPLNLPGPGTSAAWLADKITKMSEGKLTVKVFGAGQLAPAAGVFDAVSQGAAEMYHSVPTYWRGKSAGIVLFGNMPYGLTASEQHAWMLHGGGQALYDEMYGRFGLKGFLCGNTGNQWMGWFKKEIKSAEDFKGLRFRSPGLGGEMYRRMGASVVQLPGGEIYPALQSGTIDAAEFIGPWTDLALGFHQAAKFYYWPGVQEPASAEECVINKAKWDALSDELKLVVETACSATYAYSTSEYIVRNPPALKTLVEKHGVQVRQAPEDVLVAAGNAAGEIMAELREDKDDLVRKIADAYAVFRQGAMENARYTELGVMQARTLPYKFQ</sequence>
<dbReference type="GO" id="GO:0046872">
    <property type="term" value="F:metal ion binding"/>
    <property type="evidence" value="ECO:0007669"/>
    <property type="project" value="UniProtKB-KW"/>
</dbReference>
<dbReference type="InterPro" id="IPR026289">
    <property type="entry name" value="SBP_TakP-like"/>
</dbReference>
<evidence type="ECO:0000256" key="1">
    <source>
        <dbReference type="ARBA" id="ARBA00022729"/>
    </source>
</evidence>
<dbReference type="CDD" id="cd13604">
    <property type="entry name" value="PBP2_TRAP_ketoacid_lactate_like"/>
    <property type="match status" value="1"/>
</dbReference>
<feature type="signal peptide" evidence="4">
    <location>
        <begin position="1"/>
        <end position="29"/>
    </location>
</feature>
<dbReference type="Gene3D" id="3.40.190.10">
    <property type="entry name" value="Periplasmic binding protein-like II"/>
    <property type="match status" value="1"/>
</dbReference>
<feature type="binding site" evidence="3">
    <location>
        <position position="216"/>
    </location>
    <ligand>
        <name>Na(+)</name>
        <dbReference type="ChEBI" id="CHEBI:29101"/>
    </ligand>
</feature>
<dbReference type="InterPro" id="IPR038404">
    <property type="entry name" value="TRAP_DctP_sf"/>
</dbReference>
<dbReference type="PANTHER" id="PTHR33376">
    <property type="match status" value="1"/>
</dbReference>
<dbReference type="Proteomes" id="UP000076400">
    <property type="component" value="Unassembled WGS sequence"/>
</dbReference>
<dbReference type="AlphaFoldDB" id="A0A154W6D3"/>
<feature type="chain" id="PRO_5007602328" evidence="4">
    <location>
        <begin position="30"/>
        <end position="366"/>
    </location>
</feature>
<keyword evidence="1 4" id="KW-0732">Signal</keyword>
<evidence type="ECO:0000256" key="2">
    <source>
        <dbReference type="PIRSR" id="PIRSR039026-1"/>
    </source>
</evidence>
<dbReference type="NCBIfam" id="NF037995">
    <property type="entry name" value="TRAP_S1"/>
    <property type="match status" value="1"/>
</dbReference>
<dbReference type="OrthoDB" id="9780733at2"/>
<protein>
    <submittedName>
        <fullName evidence="5">ABC transporter substrate-binding protein</fullName>
    </submittedName>
</protein>
<accession>A0A154W6D3</accession>
<evidence type="ECO:0000313" key="5">
    <source>
        <dbReference type="EMBL" id="KZD09023.1"/>
    </source>
</evidence>
<reference evidence="5 6" key="1">
    <citation type="submission" date="2015-12" db="EMBL/GenBank/DDBJ databases">
        <title>Genome sequence of Oceanibaculum pacificum MCCC 1A02656.</title>
        <authorList>
            <person name="Lu L."/>
            <person name="Lai Q."/>
            <person name="Shao Z."/>
            <person name="Qian P."/>
        </authorList>
    </citation>
    <scope>NUCLEOTIDE SEQUENCE [LARGE SCALE GENOMIC DNA]</scope>
    <source>
        <strain evidence="5 6">MCCC 1A02656</strain>
    </source>
</reference>
<name>A0A154W6D3_9PROT</name>
<evidence type="ECO:0000256" key="4">
    <source>
        <dbReference type="SAM" id="SignalP"/>
    </source>
</evidence>
<feature type="binding site" evidence="2">
    <location>
        <position position="157"/>
    </location>
    <ligand>
        <name>substrate</name>
    </ligand>
</feature>
<dbReference type="RefSeq" id="WP_067555218.1">
    <property type="nucleotide sequence ID" value="NZ_LPXN01000101.1"/>
</dbReference>
<feature type="binding site" evidence="3">
    <location>
        <position position="215"/>
    </location>
    <ligand>
        <name>substrate</name>
    </ligand>
</feature>
<dbReference type="EMBL" id="LPXN01000101">
    <property type="protein sequence ID" value="KZD09023.1"/>
    <property type="molecule type" value="Genomic_DNA"/>
</dbReference>
<keyword evidence="6" id="KW-1185">Reference proteome</keyword>
<proteinExistence type="predicted"/>
<evidence type="ECO:0000256" key="3">
    <source>
        <dbReference type="PIRSR" id="PIRSR039026-2"/>
    </source>
</evidence>
<dbReference type="InterPro" id="IPR006311">
    <property type="entry name" value="TAT_signal"/>
</dbReference>
<dbReference type="STRING" id="580166.AUP43_07955"/>
<organism evidence="5 6">
    <name type="scientific">Oceanibaculum pacificum</name>
    <dbReference type="NCBI Taxonomy" id="580166"/>
    <lineage>
        <taxon>Bacteria</taxon>
        <taxon>Pseudomonadati</taxon>
        <taxon>Pseudomonadota</taxon>
        <taxon>Alphaproteobacteria</taxon>
        <taxon>Rhodospirillales</taxon>
        <taxon>Oceanibaculaceae</taxon>
        <taxon>Oceanibaculum</taxon>
    </lineage>
</organism>
<dbReference type="Pfam" id="PF03480">
    <property type="entry name" value="DctP"/>
    <property type="match status" value="1"/>
</dbReference>
<dbReference type="GO" id="GO:0031317">
    <property type="term" value="C:tripartite ATP-independent periplasmic transporter complex"/>
    <property type="evidence" value="ECO:0007669"/>
    <property type="project" value="InterPro"/>
</dbReference>
<comment type="caution">
    <text evidence="5">The sequence shown here is derived from an EMBL/GenBank/DDBJ whole genome shotgun (WGS) entry which is preliminary data.</text>
</comment>
<keyword evidence="3" id="KW-0479">Metal-binding</keyword>
<dbReference type="InterPro" id="IPR018389">
    <property type="entry name" value="DctP_fam"/>
</dbReference>
<dbReference type="Gene3D" id="3.40.190.170">
    <property type="entry name" value="Bacterial extracellular solute-binding protein, family 7"/>
    <property type="match status" value="1"/>
</dbReference>
<feature type="binding site" evidence="3">
    <location>
        <position position="241"/>
    </location>
    <ligand>
        <name>substrate</name>
    </ligand>
</feature>
<dbReference type="PANTHER" id="PTHR33376:SF5">
    <property type="entry name" value="EXTRACYTOPLASMIC SOLUTE RECEPTOR PROTEIN"/>
    <property type="match status" value="1"/>
</dbReference>
<evidence type="ECO:0000313" key="6">
    <source>
        <dbReference type="Proteomes" id="UP000076400"/>
    </source>
</evidence>
<feature type="binding site" evidence="2">
    <location>
        <position position="178"/>
    </location>
    <ligand>
        <name>substrate</name>
    </ligand>
</feature>
<dbReference type="PROSITE" id="PS51318">
    <property type="entry name" value="TAT"/>
    <property type="match status" value="1"/>
</dbReference>
<dbReference type="GO" id="GO:0055085">
    <property type="term" value="P:transmembrane transport"/>
    <property type="evidence" value="ECO:0007669"/>
    <property type="project" value="InterPro"/>
</dbReference>
<dbReference type="PIRSF" id="PIRSF039026">
    <property type="entry name" value="SiaP"/>
    <property type="match status" value="1"/>
</dbReference>
<gene>
    <name evidence="5" type="ORF">AUP43_07955</name>
</gene>